<dbReference type="EMBL" id="CP021121">
    <property type="protein sequence ID" value="ARQ71899.1"/>
    <property type="molecule type" value="Genomic_DNA"/>
</dbReference>
<dbReference type="GO" id="GO:0016747">
    <property type="term" value="F:acyltransferase activity, transferring groups other than amino-acyl groups"/>
    <property type="evidence" value="ECO:0007669"/>
    <property type="project" value="InterPro"/>
</dbReference>
<reference evidence="2 3" key="1">
    <citation type="submission" date="2017-05" db="EMBL/GenBank/DDBJ databases">
        <title>Complete genome sequence of Streptomyces sp. SCSIO 03032 revealed the diverse biosynthetic pathways for its bioactive secondary metabolites.</title>
        <authorList>
            <person name="Ma L."/>
            <person name="Zhu Y."/>
            <person name="Zhang W."/>
            <person name="Zhang G."/>
            <person name="Tian X."/>
            <person name="Zhang S."/>
            <person name="Zhang C."/>
        </authorList>
    </citation>
    <scope>NUCLEOTIDE SEQUENCE [LARGE SCALE GENOMIC DNA]</scope>
    <source>
        <strain evidence="2 3">SCSIO 03032</strain>
    </source>
</reference>
<dbReference type="PROSITE" id="PS51186">
    <property type="entry name" value="GNAT"/>
    <property type="match status" value="1"/>
</dbReference>
<feature type="domain" description="N-acetyltransferase" evidence="1">
    <location>
        <begin position="53"/>
        <end position="205"/>
    </location>
</feature>
<keyword evidence="3" id="KW-1185">Reference proteome</keyword>
<dbReference type="RefSeq" id="WP_086161736.1">
    <property type="nucleotide sequence ID" value="NZ_CP021121.1"/>
</dbReference>
<accession>A0A1W7D4P7</accession>
<dbReference type="Pfam" id="PF13302">
    <property type="entry name" value="Acetyltransf_3"/>
    <property type="match status" value="1"/>
</dbReference>
<protein>
    <recommendedName>
        <fullName evidence="1">N-acetyltransferase domain-containing protein</fullName>
    </recommendedName>
</protein>
<name>A0A1W7D4P7_9ACTN</name>
<evidence type="ECO:0000259" key="1">
    <source>
        <dbReference type="PROSITE" id="PS51186"/>
    </source>
</evidence>
<evidence type="ECO:0000313" key="2">
    <source>
        <dbReference type="EMBL" id="ARQ71899.1"/>
    </source>
</evidence>
<dbReference type="Proteomes" id="UP000194218">
    <property type="component" value="Chromosome"/>
</dbReference>
<organism evidence="2 3">
    <name type="scientific">Streptomyces marincola</name>
    <dbReference type="NCBI Taxonomy" id="2878388"/>
    <lineage>
        <taxon>Bacteria</taxon>
        <taxon>Bacillati</taxon>
        <taxon>Actinomycetota</taxon>
        <taxon>Actinomycetes</taxon>
        <taxon>Kitasatosporales</taxon>
        <taxon>Streptomycetaceae</taxon>
        <taxon>Streptomyces</taxon>
    </lineage>
</organism>
<dbReference type="InterPro" id="IPR016181">
    <property type="entry name" value="Acyl_CoA_acyltransferase"/>
</dbReference>
<gene>
    <name evidence="2" type="ORF">CAG99_26450</name>
</gene>
<dbReference type="SUPFAM" id="SSF55729">
    <property type="entry name" value="Acyl-CoA N-acyltransferases (Nat)"/>
    <property type="match status" value="1"/>
</dbReference>
<evidence type="ECO:0000313" key="3">
    <source>
        <dbReference type="Proteomes" id="UP000194218"/>
    </source>
</evidence>
<dbReference type="KEGG" id="smao:CAG99_26450"/>
<dbReference type="Gene3D" id="3.40.630.30">
    <property type="match status" value="1"/>
</dbReference>
<dbReference type="InterPro" id="IPR000182">
    <property type="entry name" value="GNAT_dom"/>
</dbReference>
<dbReference type="AlphaFoldDB" id="A0A1W7D4P7"/>
<sequence>MADSDLPRSSVRFPRLRLRQNSGGYASGRPCPAVPAPVTGLRRETLTAGGSPLVLRAASPADLAAALAMHARCSPRTLAQRYHGQAGEADGYLAHLLSPRHGQSVVAETAGGEVVGLGHLLEDDGESEVALLVEDGWQRLGVGTALLRALLRLAEQSHRDSVYAVTHASAAGILAVMRGLGLRVERHVAEGALVLTARLAGHPTALSARSCG</sequence>
<proteinExistence type="predicted"/>
<dbReference type="OrthoDB" id="5516749at2"/>